<dbReference type="Pfam" id="PF00144">
    <property type="entry name" value="Beta-lactamase"/>
    <property type="match status" value="1"/>
</dbReference>
<dbReference type="EMBL" id="CP099418">
    <property type="protein sequence ID" value="USW48705.1"/>
    <property type="molecule type" value="Genomic_DNA"/>
</dbReference>
<dbReference type="Gene3D" id="3.40.710.10">
    <property type="entry name" value="DD-peptidase/beta-lactamase superfamily"/>
    <property type="match status" value="1"/>
</dbReference>
<evidence type="ECO:0000313" key="2">
    <source>
        <dbReference type="EMBL" id="USW48705.1"/>
    </source>
</evidence>
<gene>
    <name evidence="2" type="ORF">Slin15195_G020240</name>
</gene>
<proteinExistence type="predicted"/>
<dbReference type="InterPro" id="IPR012338">
    <property type="entry name" value="Beta-lactam/transpept-like"/>
</dbReference>
<protein>
    <submittedName>
        <fullName evidence="2">Beta-lactamase/transpeptidase</fullName>
    </submittedName>
</protein>
<organism evidence="2 3">
    <name type="scientific">Septoria linicola</name>
    <dbReference type="NCBI Taxonomy" id="215465"/>
    <lineage>
        <taxon>Eukaryota</taxon>
        <taxon>Fungi</taxon>
        <taxon>Dikarya</taxon>
        <taxon>Ascomycota</taxon>
        <taxon>Pezizomycotina</taxon>
        <taxon>Dothideomycetes</taxon>
        <taxon>Dothideomycetidae</taxon>
        <taxon>Mycosphaerellales</taxon>
        <taxon>Mycosphaerellaceae</taxon>
        <taxon>Septoria</taxon>
    </lineage>
</organism>
<sequence length="414" mass="45635">MVNQKAQDAVQQSLDSVTGNKETGVAGLVFVAVDKNGKEICANASGKKGVGANRAPMDLDTVFWIASCTKLLATMACMQAVEQGILNLDDSAQVYKLCPELEKVQVLKEDGTLEPKRSEITLRNLLSHTSGFAYEFFNEKLRDYGRPVGYDCFQADIKTILKMPLVHHPGENWEYGIGIDWAGIVLQRATGMGLNDWIQKNIMQPLNLDAVNMFPTDDMKKNLAYMHQRWPGSQASEERDHMYRQPIVAETEHDKKHVFHSGGAGAFAKPAQYVQVLAVLLNDGKSPTTGAQILKPETVDEMFKNQIESMPDFARQGIPAAKPEQTNPAPELYPQEGNPPQGWGLSFMLTVEPGPTGRGRNTAWWAGIANLFWWADREKGVAGMIASQVMPFGDMNVMGQWGACEAAVYQALGN</sequence>
<dbReference type="AlphaFoldDB" id="A0A9Q9EF92"/>
<dbReference type="Proteomes" id="UP001056384">
    <property type="component" value="Chromosome 1"/>
</dbReference>
<feature type="domain" description="Beta-lactamase-related" evidence="1">
    <location>
        <begin position="22"/>
        <end position="392"/>
    </location>
</feature>
<evidence type="ECO:0000313" key="3">
    <source>
        <dbReference type="Proteomes" id="UP001056384"/>
    </source>
</evidence>
<keyword evidence="3" id="KW-1185">Reference proteome</keyword>
<dbReference type="PANTHER" id="PTHR43283">
    <property type="entry name" value="BETA-LACTAMASE-RELATED"/>
    <property type="match status" value="1"/>
</dbReference>
<dbReference type="PANTHER" id="PTHR43283:SF3">
    <property type="entry name" value="BETA-LACTAMASE FAMILY PROTEIN (AFU_ORTHOLOGUE AFUA_5G07500)"/>
    <property type="match status" value="1"/>
</dbReference>
<dbReference type="SUPFAM" id="SSF56601">
    <property type="entry name" value="beta-lactamase/transpeptidase-like"/>
    <property type="match status" value="1"/>
</dbReference>
<accession>A0A9Q9EF92</accession>
<dbReference type="InterPro" id="IPR001466">
    <property type="entry name" value="Beta-lactam-related"/>
</dbReference>
<dbReference type="InterPro" id="IPR050789">
    <property type="entry name" value="Diverse_Enzym_Activities"/>
</dbReference>
<name>A0A9Q9EF92_9PEZI</name>
<reference evidence="2" key="1">
    <citation type="submission" date="2022-06" db="EMBL/GenBank/DDBJ databases">
        <title>Complete genome sequences of two strains of the flax pathogen Septoria linicola.</title>
        <authorList>
            <person name="Lapalu N."/>
            <person name="Simon A."/>
            <person name="Demenou B."/>
            <person name="Paumier D."/>
            <person name="Guillot M.-P."/>
            <person name="Gout L."/>
            <person name="Valade R."/>
        </authorList>
    </citation>
    <scope>NUCLEOTIDE SEQUENCE</scope>
    <source>
        <strain evidence="2">SE15195</strain>
    </source>
</reference>
<evidence type="ECO:0000259" key="1">
    <source>
        <dbReference type="Pfam" id="PF00144"/>
    </source>
</evidence>